<protein>
    <submittedName>
        <fullName evidence="1">Uncharacterized protein</fullName>
    </submittedName>
</protein>
<reference evidence="1" key="1">
    <citation type="submission" date="2023-04" db="EMBL/GenBank/DDBJ databases">
        <title>Draft Genome sequencing of Naganishia species isolated from polar environments using Oxford Nanopore Technology.</title>
        <authorList>
            <person name="Leo P."/>
            <person name="Venkateswaran K."/>
        </authorList>
    </citation>
    <scope>NUCLEOTIDE SEQUENCE</scope>
    <source>
        <strain evidence="1">MNA-CCFEE 5425</strain>
    </source>
</reference>
<comment type="caution">
    <text evidence="1">The sequence shown here is derived from an EMBL/GenBank/DDBJ whole genome shotgun (WGS) entry which is preliminary data.</text>
</comment>
<gene>
    <name evidence="1" type="ORF">QFC22_006742</name>
</gene>
<dbReference type="EMBL" id="JASBWU010000043">
    <property type="protein sequence ID" value="KAJ9110405.1"/>
    <property type="molecule type" value="Genomic_DNA"/>
</dbReference>
<accession>A0ACC2WGF7</accession>
<evidence type="ECO:0000313" key="1">
    <source>
        <dbReference type="EMBL" id="KAJ9110405.1"/>
    </source>
</evidence>
<keyword evidence="2" id="KW-1185">Reference proteome</keyword>
<proteinExistence type="predicted"/>
<organism evidence="1 2">
    <name type="scientific">Naganishia vaughanmartiniae</name>
    <dbReference type="NCBI Taxonomy" id="1424756"/>
    <lineage>
        <taxon>Eukaryota</taxon>
        <taxon>Fungi</taxon>
        <taxon>Dikarya</taxon>
        <taxon>Basidiomycota</taxon>
        <taxon>Agaricomycotina</taxon>
        <taxon>Tremellomycetes</taxon>
        <taxon>Filobasidiales</taxon>
        <taxon>Filobasidiaceae</taxon>
        <taxon>Naganishia</taxon>
    </lineage>
</organism>
<sequence length="96" mass="9425">MYDLEADDWSSFSSSAVSVWGSVRTRANGSAIVGGNGGLSAYGASGLVSLSGDGQGAGLQVTGSAIGFTVNQSGQQTATTTLGRRSVAGYGKASGE</sequence>
<name>A0ACC2WGF7_9TREE</name>
<evidence type="ECO:0000313" key="2">
    <source>
        <dbReference type="Proteomes" id="UP001243375"/>
    </source>
</evidence>
<dbReference type="Proteomes" id="UP001243375">
    <property type="component" value="Unassembled WGS sequence"/>
</dbReference>